<dbReference type="RefSeq" id="WP_089371868.1">
    <property type="nucleotide sequence ID" value="NZ_BMEP01000007.1"/>
</dbReference>
<proteinExistence type="predicted"/>
<dbReference type="InterPro" id="IPR012657">
    <property type="entry name" value="23S_rRNA-intervening_sequence"/>
</dbReference>
<dbReference type="OrthoDB" id="285993at2"/>
<reference evidence="1 2" key="1">
    <citation type="submission" date="2017-06" db="EMBL/GenBank/DDBJ databases">
        <authorList>
            <person name="Kim H.J."/>
            <person name="Triplett B.A."/>
        </authorList>
    </citation>
    <scope>NUCLEOTIDE SEQUENCE [LARGE SCALE GENOMIC DNA]</scope>
    <source>
        <strain evidence="1 2">DSM 25597</strain>
    </source>
</reference>
<dbReference type="SUPFAM" id="SSF158446">
    <property type="entry name" value="IVS-encoded protein-like"/>
    <property type="match status" value="1"/>
</dbReference>
<gene>
    <name evidence="1" type="ORF">SAMN06265376_10442</name>
</gene>
<dbReference type="EMBL" id="FZNY01000004">
    <property type="protein sequence ID" value="SNR88657.1"/>
    <property type="molecule type" value="Genomic_DNA"/>
</dbReference>
<dbReference type="PANTHER" id="PTHR38471:SF2">
    <property type="entry name" value="FOUR HELIX BUNDLE PROTEIN"/>
    <property type="match status" value="1"/>
</dbReference>
<evidence type="ECO:0000313" key="1">
    <source>
        <dbReference type="EMBL" id="SNR88657.1"/>
    </source>
</evidence>
<dbReference type="PANTHER" id="PTHR38471">
    <property type="entry name" value="FOUR HELIX BUNDLE PROTEIN"/>
    <property type="match status" value="1"/>
</dbReference>
<dbReference type="InterPro" id="IPR036583">
    <property type="entry name" value="23S_rRNA_IVS_sf"/>
</dbReference>
<evidence type="ECO:0000313" key="2">
    <source>
        <dbReference type="Proteomes" id="UP000198379"/>
    </source>
</evidence>
<sequence length="121" mass="13842">MDKTTFINAFKRRTKTFAGRIVLFYDKLPKDSSTQVMGKQLIRSATSTAANYRAACIARSDREFYAKLSITVEEADETLFWLELFEETKKAPLQELKPLMDEALEILKVLGSARKNSKNKN</sequence>
<name>A0A238ZZ35_9FLAO</name>
<organism evidence="1 2">
    <name type="scientific">Dokdonia pacifica</name>
    <dbReference type="NCBI Taxonomy" id="1627892"/>
    <lineage>
        <taxon>Bacteria</taxon>
        <taxon>Pseudomonadati</taxon>
        <taxon>Bacteroidota</taxon>
        <taxon>Flavobacteriia</taxon>
        <taxon>Flavobacteriales</taxon>
        <taxon>Flavobacteriaceae</taxon>
        <taxon>Dokdonia</taxon>
    </lineage>
</organism>
<dbReference type="Pfam" id="PF05635">
    <property type="entry name" value="23S_rRNA_IVP"/>
    <property type="match status" value="1"/>
</dbReference>
<dbReference type="Gene3D" id="1.20.1440.60">
    <property type="entry name" value="23S rRNA-intervening sequence"/>
    <property type="match status" value="1"/>
</dbReference>
<protein>
    <submittedName>
        <fullName evidence="1">Four helix bundle protein</fullName>
    </submittedName>
</protein>
<dbReference type="NCBIfam" id="TIGR02436">
    <property type="entry name" value="four helix bundle protein"/>
    <property type="match status" value="1"/>
</dbReference>
<keyword evidence="2" id="KW-1185">Reference proteome</keyword>
<dbReference type="AlphaFoldDB" id="A0A238ZZ35"/>
<dbReference type="Proteomes" id="UP000198379">
    <property type="component" value="Unassembled WGS sequence"/>
</dbReference>
<dbReference type="PIRSF" id="PIRSF035652">
    <property type="entry name" value="CHP02436"/>
    <property type="match status" value="1"/>
</dbReference>
<accession>A0A238ZZ35</accession>